<dbReference type="InterPro" id="IPR006474">
    <property type="entry name" value="Helicase_Cas3_CRISPR-ass_core"/>
</dbReference>
<accession>A0A240UNZ1</accession>
<dbReference type="Pfam" id="PF00270">
    <property type="entry name" value="DEAD"/>
    <property type="match status" value="1"/>
</dbReference>
<dbReference type="NCBIfam" id="TIGR01587">
    <property type="entry name" value="cas3_core"/>
    <property type="match status" value="1"/>
</dbReference>
<dbReference type="InterPro" id="IPR027417">
    <property type="entry name" value="P-loop_NTPase"/>
</dbReference>
<keyword evidence="3" id="KW-0540">Nuclease</keyword>
<protein>
    <submittedName>
        <fullName evidence="11">CRISPR-associated helicase/endonuclease Cas3</fullName>
    </submittedName>
</protein>
<reference evidence="11 12" key="1">
    <citation type="submission" date="2017-05" db="EMBL/GenBank/DDBJ databases">
        <authorList>
            <person name="Song R."/>
            <person name="Chenine A.L."/>
            <person name="Ruprecht R.M."/>
        </authorList>
    </citation>
    <scope>NUCLEOTIDE SEQUENCE [LARGE SCALE GENOMIC DNA]</scope>
    <source>
        <strain evidence="11">SW32</strain>
    </source>
</reference>
<keyword evidence="7" id="KW-0347">Helicase</keyword>
<dbReference type="KEGG" id="kma:B9H00_06490"/>
<dbReference type="GO" id="GO:0004519">
    <property type="term" value="F:endonuclease activity"/>
    <property type="evidence" value="ECO:0007669"/>
    <property type="project" value="UniProtKB-KW"/>
</dbReference>
<evidence type="ECO:0000313" key="12">
    <source>
        <dbReference type="Proteomes" id="UP000194457"/>
    </source>
</evidence>
<keyword evidence="11" id="KW-0255">Endonuclease</keyword>
<dbReference type="PANTHER" id="PTHR47963">
    <property type="entry name" value="DEAD-BOX ATP-DEPENDENT RNA HELICASE 47, MITOCHONDRIAL"/>
    <property type="match status" value="1"/>
</dbReference>
<dbReference type="GO" id="GO:0046872">
    <property type="term" value="F:metal ion binding"/>
    <property type="evidence" value="ECO:0007669"/>
    <property type="project" value="UniProtKB-KW"/>
</dbReference>
<keyword evidence="4" id="KW-0479">Metal-binding</keyword>
<feature type="domain" description="HD Cas3-type" evidence="10">
    <location>
        <begin position="24"/>
        <end position="232"/>
    </location>
</feature>
<evidence type="ECO:0000256" key="5">
    <source>
        <dbReference type="ARBA" id="ARBA00022741"/>
    </source>
</evidence>
<dbReference type="InterPro" id="IPR054712">
    <property type="entry name" value="Cas3-like_dom"/>
</dbReference>
<dbReference type="Gene3D" id="3.40.50.300">
    <property type="entry name" value="P-loop containing nucleotide triphosphate hydrolases"/>
    <property type="match status" value="2"/>
</dbReference>
<dbReference type="SUPFAM" id="SSF52540">
    <property type="entry name" value="P-loop containing nucleoside triphosphate hydrolases"/>
    <property type="match status" value="1"/>
</dbReference>
<evidence type="ECO:0000256" key="8">
    <source>
        <dbReference type="ARBA" id="ARBA00022840"/>
    </source>
</evidence>
<proteinExistence type="inferred from homology"/>
<evidence type="ECO:0000256" key="3">
    <source>
        <dbReference type="ARBA" id="ARBA00022722"/>
    </source>
</evidence>
<sequence>MMADDPSVALLYHRYAGKALPGAHREKCHLLAWHSLDVAAVGWQLLAPERPLMTQLAARLGIEPEPLRRLLAFLLGLHDLGKFSRAFQEVLKLTLDDMAPPQGRPYQQRHDRLGVLLWDECWNIWRKEGVLRWPDGAQAPARKLLVPMDSLMAPFFGHHGRPVATGQLTLSDFFVDDGELDDATAARDFVADWAALIEPCWPVDKLLDEAWLARFKTLSWTIAGWATLSDWLGSHRDYFPYCQQAMALADYWPRALEQAGVVLKATGFAQPPEPIPYAGLAQWFADRVTPTPLQQKAADLPLQAGPQLFILEDVTGAGKTEAACILAQRLLADGHGEGLYFALPTMATSNAMYTRLGDLHHRFYSSVSRPSLVLAHGARELNEAFERSVMAEQRESDDYATMDVSASTQCSRWLADSNKKALLADVGVGTIDQALMGGLPFRHQSLRLLGLARKVLIIDEVHAFDHYMQTLLHQLLAHHARQGGSAILLTATLPRAMREALTGAWRHGLGVDASPLEAHDYPLLTHCGARATHEVPVETRSEVARSVAIDWLESEEEAIERVLAAVEAGECIVWVRNTVDDAIRAFQQLRERHPDPERCLLFHARFAMVDRQRIESEVIRRFGKGSMSSLRRGQVIVTTQVFQESLDCDADRMVSDIAPIDLLIQRAGRLQRHQRGERLAPVLQVLAPAWRDTPGADWLSQAHRGTQAVYKDTSLIWLTQRVLRQRGAITMPDEARTLIEGVYAASTDDLPEAFDQAHFERTGMDKYAASMATHNALNLEDGYQLNGDFDPWQEEREMGTRLGDEQSVEVVLLKRRDDALGLWVDDHRHADRLSRCRLRASQARKLAPLPERHAEQWEALQQRHRGLRFVQPWLPEADGTCGYDEQWGVSFEKENPR</sequence>
<keyword evidence="6" id="KW-0378">Hydrolase</keyword>
<dbReference type="Pfam" id="PF22590">
    <property type="entry name" value="Cas3-like_C_2"/>
    <property type="match status" value="1"/>
</dbReference>
<name>A0A240UNZ1_9GAMM</name>
<organism evidence="11 12">
    <name type="scientific">Kushneria marisflavi</name>
    <dbReference type="NCBI Taxonomy" id="157779"/>
    <lineage>
        <taxon>Bacteria</taxon>
        <taxon>Pseudomonadati</taxon>
        <taxon>Pseudomonadota</taxon>
        <taxon>Gammaproteobacteria</taxon>
        <taxon>Oceanospirillales</taxon>
        <taxon>Halomonadaceae</taxon>
        <taxon>Kushneria</taxon>
    </lineage>
</organism>
<keyword evidence="9" id="KW-0051">Antiviral defense</keyword>
<dbReference type="InterPro" id="IPR011545">
    <property type="entry name" value="DEAD/DEAH_box_helicase_dom"/>
</dbReference>
<dbReference type="CDD" id="cd09641">
    <property type="entry name" value="Cas3''_I"/>
    <property type="match status" value="1"/>
</dbReference>
<dbReference type="InterPro" id="IPR050547">
    <property type="entry name" value="DEAD_box_RNA_helicases"/>
</dbReference>
<dbReference type="InterPro" id="IPR006483">
    <property type="entry name" value="CRISPR-assoc_Cas3_HD"/>
</dbReference>
<dbReference type="Gene3D" id="1.10.3210.30">
    <property type="match status" value="1"/>
</dbReference>
<keyword evidence="12" id="KW-1185">Reference proteome</keyword>
<dbReference type="GO" id="GO:0005524">
    <property type="term" value="F:ATP binding"/>
    <property type="evidence" value="ECO:0007669"/>
    <property type="project" value="UniProtKB-KW"/>
</dbReference>
<dbReference type="AlphaFoldDB" id="A0A240UNZ1"/>
<evidence type="ECO:0000256" key="9">
    <source>
        <dbReference type="ARBA" id="ARBA00023118"/>
    </source>
</evidence>
<dbReference type="Proteomes" id="UP000194457">
    <property type="component" value="Chromosome"/>
</dbReference>
<dbReference type="Pfam" id="PF18019">
    <property type="entry name" value="Cas3_HD"/>
    <property type="match status" value="1"/>
</dbReference>
<dbReference type="GO" id="GO:0003724">
    <property type="term" value="F:RNA helicase activity"/>
    <property type="evidence" value="ECO:0007669"/>
    <property type="project" value="TreeGrafter"/>
</dbReference>
<dbReference type="PROSITE" id="PS51643">
    <property type="entry name" value="HD_CAS3"/>
    <property type="match status" value="1"/>
</dbReference>
<evidence type="ECO:0000256" key="7">
    <source>
        <dbReference type="ARBA" id="ARBA00022806"/>
    </source>
</evidence>
<dbReference type="GO" id="GO:0003723">
    <property type="term" value="F:RNA binding"/>
    <property type="evidence" value="ECO:0007669"/>
    <property type="project" value="TreeGrafter"/>
</dbReference>
<evidence type="ECO:0000313" key="11">
    <source>
        <dbReference type="EMBL" id="ART62740.1"/>
    </source>
</evidence>
<dbReference type="InterPro" id="IPR038257">
    <property type="entry name" value="CRISPR-assoc_Cas3_HD_sf"/>
</dbReference>
<dbReference type="EMBL" id="CP021358">
    <property type="protein sequence ID" value="ART62740.1"/>
    <property type="molecule type" value="Genomic_DNA"/>
</dbReference>
<keyword evidence="8" id="KW-0067">ATP-binding</keyword>
<evidence type="ECO:0000256" key="6">
    <source>
        <dbReference type="ARBA" id="ARBA00022801"/>
    </source>
</evidence>
<dbReference type="OrthoDB" id="9810236at2"/>
<comment type="similarity">
    <text evidence="1">In the N-terminal section; belongs to the CRISPR-associated nuclease Cas3-HD family.</text>
</comment>
<keyword evidence="5" id="KW-0547">Nucleotide-binding</keyword>
<dbReference type="PANTHER" id="PTHR47963:SF9">
    <property type="entry name" value="CRISPR-ASSOCIATED ENDONUCLEASE_HELICASE CAS3"/>
    <property type="match status" value="1"/>
</dbReference>
<dbReference type="InterPro" id="IPR014001">
    <property type="entry name" value="Helicase_ATP-bd"/>
</dbReference>
<dbReference type="NCBIfam" id="TIGR01596">
    <property type="entry name" value="cas3_HD"/>
    <property type="match status" value="1"/>
</dbReference>
<evidence type="ECO:0000259" key="10">
    <source>
        <dbReference type="PROSITE" id="PS51643"/>
    </source>
</evidence>
<dbReference type="GO" id="GO:0016787">
    <property type="term" value="F:hydrolase activity"/>
    <property type="evidence" value="ECO:0007669"/>
    <property type="project" value="UniProtKB-KW"/>
</dbReference>
<evidence type="ECO:0000256" key="4">
    <source>
        <dbReference type="ARBA" id="ARBA00022723"/>
    </source>
</evidence>
<evidence type="ECO:0000256" key="2">
    <source>
        <dbReference type="ARBA" id="ARBA00009046"/>
    </source>
</evidence>
<gene>
    <name evidence="11" type="ORF">B9H00_06490</name>
</gene>
<evidence type="ECO:0000256" key="1">
    <source>
        <dbReference type="ARBA" id="ARBA00006847"/>
    </source>
</evidence>
<comment type="similarity">
    <text evidence="2">In the central section; belongs to the CRISPR-associated helicase Cas3 family.</text>
</comment>
<dbReference type="GO" id="GO:0051607">
    <property type="term" value="P:defense response to virus"/>
    <property type="evidence" value="ECO:0007669"/>
    <property type="project" value="UniProtKB-KW"/>
</dbReference>
<dbReference type="SMART" id="SM00487">
    <property type="entry name" value="DEXDc"/>
    <property type="match status" value="1"/>
</dbReference>